<gene>
    <name evidence="1" type="ORF">MRATA1EN1_LOCUS27675</name>
</gene>
<name>A0ABN9A1L4_RANTA</name>
<accession>A0ABN9A1L4</accession>
<sequence length="82" mass="8523">MLPFFGSVTSTLDTDVHAGGFKWGLGCSRMWGPLADVKIMGGTCGTASSEGTALLPASVNKKVGVGCDTLRSLRLSRGNFTQ</sequence>
<protein>
    <submittedName>
        <fullName evidence="1">Uncharacterized protein</fullName>
    </submittedName>
</protein>
<organism evidence="1 2">
    <name type="scientific">Rangifer tarandus platyrhynchus</name>
    <name type="common">Svalbard reindeer</name>
    <dbReference type="NCBI Taxonomy" id="3082113"/>
    <lineage>
        <taxon>Eukaryota</taxon>
        <taxon>Metazoa</taxon>
        <taxon>Chordata</taxon>
        <taxon>Craniata</taxon>
        <taxon>Vertebrata</taxon>
        <taxon>Euteleostomi</taxon>
        <taxon>Mammalia</taxon>
        <taxon>Eutheria</taxon>
        <taxon>Laurasiatheria</taxon>
        <taxon>Artiodactyla</taxon>
        <taxon>Ruminantia</taxon>
        <taxon>Pecora</taxon>
        <taxon>Cervidae</taxon>
        <taxon>Odocoileinae</taxon>
        <taxon>Rangifer</taxon>
    </lineage>
</organism>
<dbReference type="EMBL" id="OX459944">
    <property type="protein sequence ID" value="CAI9178713.1"/>
    <property type="molecule type" value="Genomic_DNA"/>
</dbReference>
<dbReference type="Proteomes" id="UP001176941">
    <property type="component" value="Chromosome 8"/>
</dbReference>
<reference evidence="1" key="1">
    <citation type="submission" date="2023-04" db="EMBL/GenBank/DDBJ databases">
        <authorList>
            <consortium name="ELIXIR-Norway"/>
        </authorList>
    </citation>
    <scope>NUCLEOTIDE SEQUENCE [LARGE SCALE GENOMIC DNA]</scope>
</reference>
<keyword evidence="2" id="KW-1185">Reference proteome</keyword>
<evidence type="ECO:0000313" key="1">
    <source>
        <dbReference type="EMBL" id="CAI9178713.1"/>
    </source>
</evidence>
<evidence type="ECO:0000313" key="2">
    <source>
        <dbReference type="Proteomes" id="UP001176941"/>
    </source>
</evidence>
<proteinExistence type="predicted"/>